<feature type="transmembrane region" description="Helical" evidence="1">
    <location>
        <begin position="133"/>
        <end position="153"/>
    </location>
</feature>
<dbReference type="AlphaFoldDB" id="A0A0F8YQ48"/>
<reference evidence="2" key="1">
    <citation type="journal article" date="2015" name="Nature">
        <title>Complex archaea that bridge the gap between prokaryotes and eukaryotes.</title>
        <authorList>
            <person name="Spang A."/>
            <person name="Saw J.H."/>
            <person name="Jorgensen S.L."/>
            <person name="Zaremba-Niedzwiedzka K."/>
            <person name="Martijn J."/>
            <person name="Lind A.E."/>
            <person name="van Eijk R."/>
            <person name="Schleper C."/>
            <person name="Guy L."/>
            <person name="Ettema T.J."/>
        </authorList>
    </citation>
    <scope>NUCLEOTIDE SEQUENCE</scope>
</reference>
<name>A0A0F8YQ48_9ZZZZ</name>
<keyword evidence="1" id="KW-0812">Transmembrane</keyword>
<organism evidence="2">
    <name type="scientific">marine sediment metagenome</name>
    <dbReference type="NCBI Taxonomy" id="412755"/>
    <lineage>
        <taxon>unclassified sequences</taxon>
        <taxon>metagenomes</taxon>
        <taxon>ecological metagenomes</taxon>
    </lineage>
</organism>
<gene>
    <name evidence="2" type="ORF">LCGC14_3127300</name>
</gene>
<evidence type="ECO:0000256" key="1">
    <source>
        <dbReference type="SAM" id="Phobius"/>
    </source>
</evidence>
<sequence>VMGLTVFWIRRKVVNKIYAYFIEPNRQITRELIPVAGSDKVTSKDGGDYMISPSRTMWSKWPPGLPTWAQETVPTLLYSRNNVEPFDPANRDSIITAQSLRAITDEGMLRATWKDAHEAANEGKILGRNWTTWMILGNLLITAGLAFVLWLVFDTQSESSINVQELLDIVKGL</sequence>
<evidence type="ECO:0000313" key="2">
    <source>
        <dbReference type="EMBL" id="KKK50211.1"/>
    </source>
</evidence>
<protein>
    <submittedName>
        <fullName evidence="2">Uncharacterized protein</fullName>
    </submittedName>
</protein>
<proteinExistence type="predicted"/>
<comment type="caution">
    <text evidence="2">The sequence shown here is derived from an EMBL/GenBank/DDBJ whole genome shotgun (WGS) entry which is preliminary data.</text>
</comment>
<dbReference type="EMBL" id="LAZR01068135">
    <property type="protein sequence ID" value="KKK50211.1"/>
    <property type="molecule type" value="Genomic_DNA"/>
</dbReference>
<feature type="non-terminal residue" evidence="2">
    <location>
        <position position="1"/>
    </location>
</feature>
<keyword evidence="1" id="KW-1133">Transmembrane helix</keyword>
<keyword evidence="1" id="KW-0472">Membrane</keyword>
<accession>A0A0F8YQ48</accession>